<evidence type="ECO:0000313" key="2">
    <source>
        <dbReference type="EMBL" id="RGN52111.1"/>
    </source>
</evidence>
<dbReference type="OrthoDB" id="1097036at2"/>
<dbReference type="EMBL" id="QSUP01000007">
    <property type="protein sequence ID" value="RGN52111.1"/>
    <property type="molecule type" value="Genomic_DNA"/>
</dbReference>
<dbReference type="GeneID" id="49205386"/>
<reference evidence="1" key="2">
    <citation type="submission" date="2022-01" db="EMBL/GenBank/DDBJ databases">
        <title>Novel bile acid biosynthetic pathways are enriched in the microbiome of centenarians.</title>
        <authorList>
            <person name="Sato Y."/>
            <person name="Atarashi K."/>
            <person name="Plichta R.D."/>
            <person name="Arai Y."/>
            <person name="Sasajima S."/>
            <person name="Kearney M.S."/>
            <person name="Suda W."/>
            <person name="Takeshita K."/>
            <person name="Sasaki T."/>
            <person name="Okamoto S."/>
            <person name="Skelly N.A."/>
            <person name="Okamura Y."/>
            <person name="Vlamakis H."/>
            <person name="Li Y."/>
            <person name="Tanoue T."/>
            <person name="Takei H."/>
            <person name="Nittono H."/>
            <person name="Narushima S."/>
            <person name="Irie J."/>
            <person name="Itoh H."/>
            <person name="Moriya K."/>
            <person name="Sugiura Y."/>
            <person name="Suematsu M."/>
            <person name="Moritoki N."/>
            <person name="Shibata S."/>
            <person name="Littman R.D."/>
            <person name="Fischbach A.M."/>
            <person name="Uwamino Y."/>
            <person name="Inoue T."/>
            <person name="Honda A."/>
            <person name="Hattori M."/>
            <person name="Murai T."/>
            <person name="Xavier J.R."/>
            <person name="Hirose N."/>
            <person name="Honda K."/>
        </authorList>
    </citation>
    <scope>NUCLEOTIDE SEQUENCE</scope>
    <source>
        <strain evidence="1">CE91-St3</strain>
    </source>
</reference>
<comment type="caution">
    <text evidence="1">The sequence shown here is derived from an EMBL/GenBank/DDBJ whole genome shotgun (WGS) entry which is preliminary data.</text>
</comment>
<evidence type="ECO:0008006" key="5">
    <source>
        <dbReference type="Google" id="ProtNLM"/>
    </source>
</evidence>
<organism evidence="1 4">
    <name type="scientific">Parabacteroides merdae</name>
    <dbReference type="NCBI Taxonomy" id="46503"/>
    <lineage>
        <taxon>Bacteria</taxon>
        <taxon>Pseudomonadati</taxon>
        <taxon>Bacteroidota</taxon>
        <taxon>Bacteroidia</taxon>
        <taxon>Bacteroidales</taxon>
        <taxon>Tannerellaceae</taxon>
        <taxon>Parabacteroides</taxon>
    </lineage>
</organism>
<sequence>MAENKKIVVVNLQKLEVAPIGAGGAEGSVFEEVPVVHEDTFTYEDEDPEVKDYKDVAGNTYYSSKKPGAVKINASIGMYDLETKAKFQGGKFTAGSESKPGTWERADHVESKEFTVRATTEDGVKIIFPRAGVSASGKANEKAIGLALVFTALKPTKAGVPIERWEDGEDTTLGG</sequence>
<name>A0A354MH76_9BACT</name>
<dbReference type="Proteomes" id="UP000261088">
    <property type="component" value="Unassembled WGS sequence"/>
</dbReference>
<protein>
    <recommendedName>
        <fullName evidence="5">Phage tail protein</fullName>
    </recommendedName>
</protein>
<dbReference type="RefSeq" id="WP_005638390.1">
    <property type="nucleotide sequence ID" value="NZ_BAABYG010000001.1"/>
</dbReference>
<accession>A0A354MH76</accession>
<gene>
    <name evidence="1" type="ORF">CE91St3_13870</name>
    <name evidence="2" type="ORF">DXB61_07640</name>
</gene>
<dbReference type="AlphaFoldDB" id="A0A354MH76"/>
<dbReference type="EMBL" id="BQNZ01000001">
    <property type="protein sequence ID" value="GKH71524.1"/>
    <property type="molecule type" value="Genomic_DNA"/>
</dbReference>
<evidence type="ECO:0000313" key="4">
    <source>
        <dbReference type="Proteomes" id="UP001055114"/>
    </source>
</evidence>
<reference evidence="2 3" key="1">
    <citation type="submission" date="2018-08" db="EMBL/GenBank/DDBJ databases">
        <title>A genome reference for cultivated species of the human gut microbiota.</title>
        <authorList>
            <person name="Zou Y."/>
            <person name="Xue W."/>
            <person name="Luo G."/>
        </authorList>
    </citation>
    <scope>NUCLEOTIDE SEQUENCE [LARGE SCALE GENOMIC DNA]</scope>
    <source>
        <strain evidence="2 3">OM05-11AA</strain>
    </source>
</reference>
<proteinExistence type="predicted"/>
<dbReference type="Proteomes" id="UP001055114">
    <property type="component" value="Unassembled WGS sequence"/>
</dbReference>
<evidence type="ECO:0000313" key="3">
    <source>
        <dbReference type="Proteomes" id="UP000261088"/>
    </source>
</evidence>
<evidence type="ECO:0000313" key="1">
    <source>
        <dbReference type="EMBL" id="GKH71524.1"/>
    </source>
</evidence>